<keyword evidence="2" id="KW-1185">Reference proteome</keyword>
<organism evidence="1 2">
    <name type="scientific">Amycolatopsis rifamycinica</name>
    <dbReference type="NCBI Taxonomy" id="287986"/>
    <lineage>
        <taxon>Bacteria</taxon>
        <taxon>Bacillati</taxon>
        <taxon>Actinomycetota</taxon>
        <taxon>Actinomycetes</taxon>
        <taxon>Pseudonocardiales</taxon>
        <taxon>Pseudonocardiaceae</taxon>
        <taxon>Amycolatopsis</taxon>
    </lineage>
</organism>
<proteinExistence type="predicted"/>
<name>A0A066UBI7_9PSEU</name>
<comment type="caution">
    <text evidence="1">The sequence shown here is derived from an EMBL/GenBank/DDBJ whole genome shotgun (WGS) entry which is preliminary data.</text>
</comment>
<evidence type="ECO:0000313" key="2">
    <source>
        <dbReference type="Proteomes" id="UP000027345"/>
    </source>
</evidence>
<gene>
    <name evidence="1" type="ORF">DV20_05655</name>
</gene>
<dbReference type="Proteomes" id="UP000027345">
    <property type="component" value="Unassembled WGS sequence"/>
</dbReference>
<accession>A0A066UBI7</accession>
<dbReference type="eggNOG" id="COG4997">
    <property type="taxonomic scope" value="Bacteria"/>
</dbReference>
<dbReference type="AlphaFoldDB" id="A0A066UBI7"/>
<evidence type="ECO:0000313" key="1">
    <source>
        <dbReference type="EMBL" id="KDN23202.1"/>
    </source>
</evidence>
<dbReference type="OrthoDB" id="3541267at2"/>
<sequence>MTTTHPIVSPHTVAVLVKIAAERVRQDALWGEQNHPDGTGPDVEVAGLSRRAADAAHTARFTTEMARAEGRLTWLHILREEVYEGFAEADPAALAEELIQVAATAACWAEAIERRTGRAAA</sequence>
<reference evidence="1 2" key="1">
    <citation type="submission" date="2014-05" db="EMBL/GenBank/DDBJ databases">
        <title>Draft genome sequence of Amycolatopsis rifamycinica DSM 46095.</title>
        <authorList>
            <person name="Lal R."/>
            <person name="Saxena A."/>
            <person name="Kumari R."/>
            <person name="Mukherjee U."/>
            <person name="Singh P."/>
            <person name="Sangwan N."/>
            <person name="Mahato N.K."/>
        </authorList>
    </citation>
    <scope>NUCLEOTIDE SEQUENCE [LARGE SCALE GENOMIC DNA]</scope>
    <source>
        <strain evidence="1 2">DSM 46095</strain>
    </source>
</reference>
<dbReference type="STRING" id="287986.DV20_05655"/>
<dbReference type="RefSeq" id="WP_043776909.1">
    <property type="nucleotide sequence ID" value="NZ_JMQI01000011.1"/>
</dbReference>
<dbReference type="EMBL" id="JMQI01000011">
    <property type="protein sequence ID" value="KDN23202.1"/>
    <property type="molecule type" value="Genomic_DNA"/>
</dbReference>
<protein>
    <submittedName>
        <fullName evidence="1">Uncharacterized protein</fullName>
    </submittedName>
</protein>